<dbReference type="GO" id="GO:0015344">
    <property type="term" value="F:siderophore uptake transmembrane transporter activity"/>
    <property type="evidence" value="ECO:0007669"/>
    <property type="project" value="TreeGrafter"/>
</dbReference>
<dbReference type="PANTHER" id="PTHR30069:SF28">
    <property type="entry name" value="TONB-DEPENDENT RECEPTOR YNCD-RELATED"/>
    <property type="match status" value="1"/>
</dbReference>
<dbReference type="GO" id="GO:0044718">
    <property type="term" value="P:siderophore transmembrane transport"/>
    <property type="evidence" value="ECO:0007669"/>
    <property type="project" value="TreeGrafter"/>
</dbReference>
<dbReference type="Gene3D" id="2.40.170.20">
    <property type="entry name" value="TonB-dependent receptor, beta-barrel domain"/>
    <property type="match status" value="1"/>
</dbReference>
<dbReference type="NCBIfam" id="TIGR04056">
    <property type="entry name" value="OMP_RagA_SusC"/>
    <property type="match status" value="1"/>
</dbReference>
<evidence type="ECO:0000256" key="6">
    <source>
        <dbReference type="ARBA" id="ARBA00023136"/>
    </source>
</evidence>
<dbReference type="EMBL" id="PDUD01000017">
    <property type="protein sequence ID" value="PHN06518.1"/>
    <property type="molecule type" value="Genomic_DNA"/>
</dbReference>
<dbReference type="InterPro" id="IPR023997">
    <property type="entry name" value="TonB-dep_OMP_SusC/RagA_CS"/>
</dbReference>
<keyword evidence="3 8" id="KW-1134">Transmembrane beta strand</keyword>
<proteinExistence type="inferred from homology"/>
<dbReference type="InterPro" id="IPR039426">
    <property type="entry name" value="TonB-dep_rcpt-like"/>
</dbReference>
<evidence type="ECO:0000256" key="2">
    <source>
        <dbReference type="ARBA" id="ARBA00022448"/>
    </source>
</evidence>
<keyword evidence="6 8" id="KW-0472">Membrane</keyword>
<evidence type="ECO:0000256" key="3">
    <source>
        <dbReference type="ARBA" id="ARBA00022452"/>
    </source>
</evidence>
<dbReference type="Gene3D" id="2.170.130.10">
    <property type="entry name" value="TonB-dependent receptor, plug domain"/>
    <property type="match status" value="1"/>
</dbReference>
<evidence type="ECO:0000256" key="1">
    <source>
        <dbReference type="ARBA" id="ARBA00004571"/>
    </source>
</evidence>
<gene>
    <name evidence="12" type="ORF">CRP01_09430</name>
</gene>
<dbReference type="GO" id="GO:0009279">
    <property type="term" value="C:cell outer membrane"/>
    <property type="evidence" value="ECO:0007669"/>
    <property type="project" value="UniProtKB-SubCell"/>
</dbReference>
<comment type="similarity">
    <text evidence="8 9">Belongs to the TonB-dependent receptor family.</text>
</comment>
<feature type="domain" description="TonB-dependent receptor plug" evidence="11">
    <location>
        <begin position="115"/>
        <end position="244"/>
    </location>
</feature>
<dbReference type="InterPro" id="IPR012910">
    <property type="entry name" value="Plug_dom"/>
</dbReference>
<dbReference type="Gene3D" id="2.60.40.1120">
    <property type="entry name" value="Carboxypeptidase-like, regulatory domain"/>
    <property type="match status" value="1"/>
</dbReference>
<evidence type="ECO:0000259" key="11">
    <source>
        <dbReference type="Pfam" id="PF07715"/>
    </source>
</evidence>
<dbReference type="Pfam" id="PF07715">
    <property type="entry name" value="Plug"/>
    <property type="match status" value="1"/>
</dbReference>
<sequence>MNKYTLLIFLICLLSRLAGWGQVTFSGLVTDKLSGEALPFVNVSSQGSSFGTTTDSEGRYELTLQAVPEALIFSYVGYATRTEPVDGRTQINISLDGSTTDLSEVVVTALGLKRDKRDLGYAVQKLDNEELTTVRQTNTADALAGRVAGVQVTHGGSGIGSSTRVVIRGETSLSGSNQPLFVIDGIPVSNELLANPVEGSEAGFQEVDYGNGFAEISADDIESITVLKGPGAAALYGNRAAGGVVVIETKDGSQGQGIGVSINSQVTVDQISTYPQYQNVYGQGSGGVFAYEDGFGGGIGDGGLVSFGPELNGQLIPQYDSPSTDINGQPVRAADILARDGNPITATPFVAHPDNVKNFFETGLTSIQNIALSGANPYGSFRVSYSRLDNEGIIPNTDLKRNGLSLSGSYQLSERLSVRAFGNFINSSSTHRPALGYGSENLFYLFSWMGRQVNLENTPNYWQAGQQGFRQFGYNYQWLDNPYFSVYENTNGFSKDRILGNISLQYALSDKLNLRFRSGIDSYDDLRQARRAFSTQRFPNGAYKEEEVRYQESNHDLLLSYRDQIGSDWNFSLGIGGYQFRQTTGFKSTIANQLSVPNIYNFGNSKVPLVVFQENAQKRINSVYGMGTLNYRNRFFLDLTLRNDWSSTLPADNNSFAYYSASTSLVLSEFLALPNWLTYAKARLSLASVGNDTDPLQLNNTLVFNQNYGAFPLLTNSATLLNARLRPERINALEGGLELWFFNDRVGVDLSWYRNVASDQIIALPASAASGYTDRIVNGGKIRSQGLEVVLNLVPVRTPSFSWETFVNFSRGNSYVDALPEGIDRYVTGYTRLYASTENSVFYIADPDGGRIGDMYGTGFRKTEDGQIIYGANGLPIRDTELRYLGNYNPDFIVGMGNRFSYKNFSLNVLLDWRQGGVIVSRMLAIGSTSGVLEHTLAGRETGIVGEGVVNQGTEESQEYVPNTTTVSAAEYYNQFYNRANEESALYDASYLKLRQVGIQYTLPKSLTRSWGVEEIRVGLVGNNLLIFTENPHFDPELSAMQGRNFAYGVEDMAYPGTRSFGFNLGLKF</sequence>
<evidence type="ECO:0000256" key="4">
    <source>
        <dbReference type="ARBA" id="ARBA00022692"/>
    </source>
</evidence>
<dbReference type="SUPFAM" id="SSF49464">
    <property type="entry name" value="Carboxypeptidase regulatory domain-like"/>
    <property type="match status" value="1"/>
</dbReference>
<dbReference type="InterPro" id="IPR008969">
    <property type="entry name" value="CarboxyPept-like_regulatory"/>
</dbReference>
<comment type="caution">
    <text evidence="12">The sequence shown here is derived from an EMBL/GenBank/DDBJ whole genome shotgun (WGS) entry which is preliminary data.</text>
</comment>
<dbReference type="AlphaFoldDB" id="A0A2D0NDN6"/>
<dbReference type="Pfam" id="PF00593">
    <property type="entry name" value="TonB_dep_Rec_b-barrel"/>
    <property type="match status" value="1"/>
</dbReference>
<dbReference type="OrthoDB" id="9768177at2"/>
<keyword evidence="4 8" id="KW-0812">Transmembrane</keyword>
<keyword evidence="13" id="KW-1185">Reference proteome</keyword>
<dbReference type="NCBIfam" id="TIGR04057">
    <property type="entry name" value="SusC_RagA_signa"/>
    <property type="match status" value="1"/>
</dbReference>
<reference evidence="12 13" key="1">
    <citation type="submission" date="2017-10" db="EMBL/GenBank/DDBJ databases">
        <title>The draft genome sequence of Lewinella nigricans NBRC 102662.</title>
        <authorList>
            <person name="Wang K."/>
        </authorList>
    </citation>
    <scope>NUCLEOTIDE SEQUENCE [LARGE SCALE GENOMIC DNA]</scope>
    <source>
        <strain evidence="12 13">NBRC 102662</strain>
    </source>
</reference>
<evidence type="ECO:0000256" key="9">
    <source>
        <dbReference type="RuleBase" id="RU003357"/>
    </source>
</evidence>
<accession>A0A2D0NDN6</accession>
<organism evidence="12 13">
    <name type="scientific">Flavilitoribacter nigricans (strain ATCC 23147 / DSM 23189 / NBRC 102662 / NCIMB 1420 / SS-2)</name>
    <name type="common">Lewinella nigricans</name>
    <dbReference type="NCBI Taxonomy" id="1122177"/>
    <lineage>
        <taxon>Bacteria</taxon>
        <taxon>Pseudomonadati</taxon>
        <taxon>Bacteroidota</taxon>
        <taxon>Saprospiria</taxon>
        <taxon>Saprospirales</taxon>
        <taxon>Lewinellaceae</taxon>
        <taxon>Flavilitoribacter</taxon>
    </lineage>
</organism>
<protein>
    <submittedName>
        <fullName evidence="12">SusC/RagA family TonB-linked outer membrane protein</fullName>
    </submittedName>
</protein>
<comment type="subcellular location">
    <subcellularLocation>
        <location evidence="1 8">Cell outer membrane</location>
        <topology evidence="1 8">Multi-pass membrane protein</topology>
    </subcellularLocation>
</comment>
<dbReference type="PROSITE" id="PS52016">
    <property type="entry name" value="TONB_DEPENDENT_REC_3"/>
    <property type="match status" value="1"/>
</dbReference>
<dbReference type="PANTHER" id="PTHR30069">
    <property type="entry name" value="TONB-DEPENDENT OUTER MEMBRANE RECEPTOR"/>
    <property type="match status" value="1"/>
</dbReference>
<evidence type="ECO:0000313" key="13">
    <source>
        <dbReference type="Proteomes" id="UP000223913"/>
    </source>
</evidence>
<dbReference type="Pfam" id="PF13715">
    <property type="entry name" value="CarbopepD_reg_2"/>
    <property type="match status" value="1"/>
</dbReference>
<dbReference type="InterPro" id="IPR037066">
    <property type="entry name" value="Plug_dom_sf"/>
</dbReference>
<evidence type="ECO:0000256" key="5">
    <source>
        <dbReference type="ARBA" id="ARBA00023077"/>
    </source>
</evidence>
<keyword evidence="5 9" id="KW-0798">TonB box</keyword>
<keyword evidence="7 8" id="KW-0998">Cell outer membrane</keyword>
<evidence type="ECO:0000313" key="12">
    <source>
        <dbReference type="EMBL" id="PHN06518.1"/>
    </source>
</evidence>
<name>A0A2D0NDN6_FLAN2</name>
<dbReference type="SUPFAM" id="SSF56935">
    <property type="entry name" value="Porins"/>
    <property type="match status" value="1"/>
</dbReference>
<evidence type="ECO:0000259" key="10">
    <source>
        <dbReference type="Pfam" id="PF00593"/>
    </source>
</evidence>
<feature type="domain" description="TonB-dependent receptor-like beta-barrel" evidence="10">
    <location>
        <begin position="455"/>
        <end position="836"/>
    </location>
</feature>
<dbReference type="InterPro" id="IPR036942">
    <property type="entry name" value="Beta-barrel_TonB_sf"/>
</dbReference>
<dbReference type="InterPro" id="IPR023996">
    <property type="entry name" value="TonB-dep_OMP_SusC/RagA"/>
</dbReference>
<dbReference type="RefSeq" id="WP_099149773.1">
    <property type="nucleotide sequence ID" value="NZ_PDUD01000017.1"/>
</dbReference>
<evidence type="ECO:0000256" key="8">
    <source>
        <dbReference type="PROSITE-ProRule" id="PRU01360"/>
    </source>
</evidence>
<dbReference type="InterPro" id="IPR000531">
    <property type="entry name" value="Beta-barrel_TonB"/>
</dbReference>
<keyword evidence="2 8" id="KW-0813">Transport</keyword>
<dbReference type="Proteomes" id="UP000223913">
    <property type="component" value="Unassembled WGS sequence"/>
</dbReference>
<evidence type="ECO:0000256" key="7">
    <source>
        <dbReference type="ARBA" id="ARBA00023237"/>
    </source>
</evidence>